<evidence type="ECO:0000256" key="3">
    <source>
        <dbReference type="PROSITE-ProRule" id="PRU00284"/>
    </source>
</evidence>
<evidence type="ECO:0000256" key="1">
    <source>
        <dbReference type="ARBA" id="ARBA00023224"/>
    </source>
</evidence>
<dbReference type="InterPro" id="IPR004089">
    <property type="entry name" value="MCPsignal_dom"/>
</dbReference>
<evidence type="ECO:0000259" key="6">
    <source>
        <dbReference type="PROSITE" id="PS50111"/>
    </source>
</evidence>
<dbReference type="PROSITE" id="PS50885">
    <property type="entry name" value="HAMP"/>
    <property type="match status" value="1"/>
</dbReference>
<feature type="domain" description="Methyl-accepting transducer" evidence="6">
    <location>
        <begin position="437"/>
        <end position="659"/>
    </location>
</feature>
<feature type="region of interest" description="Disordered" evidence="5">
    <location>
        <begin position="445"/>
        <end position="466"/>
    </location>
</feature>
<evidence type="ECO:0000259" key="7">
    <source>
        <dbReference type="PROSITE" id="PS50885"/>
    </source>
</evidence>
<proteinExistence type="inferred from homology"/>
<feature type="domain" description="HAMP" evidence="7">
    <location>
        <begin position="344"/>
        <end position="397"/>
    </location>
</feature>
<evidence type="ECO:0000256" key="4">
    <source>
        <dbReference type="SAM" id="Coils"/>
    </source>
</evidence>
<organism evidence="8 9">
    <name type="scientific">Falsiroseomonas tokyonensis</name>
    <dbReference type="NCBI Taxonomy" id="430521"/>
    <lineage>
        <taxon>Bacteria</taxon>
        <taxon>Pseudomonadati</taxon>
        <taxon>Pseudomonadota</taxon>
        <taxon>Alphaproteobacteria</taxon>
        <taxon>Acetobacterales</taxon>
        <taxon>Roseomonadaceae</taxon>
        <taxon>Falsiroseomonas</taxon>
    </lineage>
</organism>
<dbReference type="Proteomes" id="UP001595420">
    <property type="component" value="Unassembled WGS sequence"/>
</dbReference>
<feature type="compositionally biased region" description="Low complexity" evidence="5">
    <location>
        <begin position="455"/>
        <end position="466"/>
    </location>
</feature>
<dbReference type="Pfam" id="PF00015">
    <property type="entry name" value="MCPsignal"/>
    <property type="match status" value="1"/>
</dbReference>
<dbReference type="PANTHER" id="PTHR32089">
    <property type="entry name" value="METHYL-ACCEPTING CHEMOTAXIS PROTEIN MCPB"/>
    <property type="match status" value="1"/>
</dbReference>
<dbReference type="SMART" id="SM00304">
    <property type="entry name" value="HAMP"/>
    <property type="match status" value="1"/>
</dbReference>
<protein>
    <submittedName>
        <fullName evidence="8">Methyl-accepting chemotaxis protein</fullName>
    </submittedName>
</protein>
<comment type="caution">
    <text evidence="8">The sequence shown here is derived from an EMBL/GenBank/DDBJ whole genome shotgun (WGS) entry which is preliminary data.</text>
</comment>
<gene>
    <name evidence="8" type="ORF">ACFOD3_19680</name>
</gene>
<evidence type="ECO:0000313" key="8">
    <source>
        <dbReference type="EMBL" id="MFC3002132.1"/>
    </source>
</evidence>
<feature type="coiled-coil region" evidence="4">
    <location>
        <begin position="378"/>
        <end position="413"/>
    </location>
</feature>
<keyword evidence="1 3" id="KW-0807">Transducer</keyword>
<evidence type="ECO:0000313" key="9">
    <source>
        <dbReference type="Proteomes" id="UP001595420"/>
    </source>
</evidence>
<reference evidence="9" key="1">
    <citation type="journal article" date="2019" name="Int. J. Syst. Evol. Microbiol.">
        <title>The Global Catalogue of Microorganisms (GCM) 10K type strain sequencing project: providing services to taxonomists for standard genome sequencing and annotation.</title>
        <authorList>
            <consortium name="The Broad Institute Genomics Platform"/>
            <consortium name="The Broad Institute Genome Sequencing Center for Infectious Disease"/>
            <person name="Wu L."/>
            <person name="Ma J."/>
        </authorList>
    </citation>
    <scope>NUCLEOTIDE SEQUENCE [LARGE SCALE GENOMIC DNA]</scope>
    <source>
        <strain evidence="9">CGMCC 1.16855</strain>
    </source>
</reference>
<dbReference type="RefSeq" id="WP_216838216.1">
    <property type="nucleotide sequence ID" value="NZ_JAFNJS010000006.1"/>
</dbReference>
<comment type="similarity">
    <text evidence="2">Belongs to the methyl-accepting chemotaxis (MCP) protein family.</text>
</comment>
<name>A0ABV7BWZ2_9PROT</name>
<keyword evidence="9" id="KW-1185">Reference proteome</keyword>
<dbReference type="InterPro" id="IPR003660">
    <property type="entry name" value="HAMP_dom"/>
</dbReference>
<dbReference type="PROSITE" id="PS50111">
    <property type="entry name" value="CHEMOTAXIS_TRANSDUC_2"/>
    <property type="match status" value="1"/>
</dbReference>
<sequence length="693" mass="72408">MHAMRRSVVKLLGLLFAVPLLAVLGMAGLQLQQSVTALATARDSRSVAELDRMLFALAQAQRSPTSFIQTAMLTEDNPKPRIEAMLREVDATTRQTLEAVARQADPTLAAPLRALQEALAKVAPQMPVLETLYARPRAERDVRTLAALSQAQRNVGDAVNDLSQMVSARMRMTGPLAAELVMVRQQAWEMRSGFGQQCSLLRPFIATSRPLDATAQAEWARVRQIANSGREALEGLLARPGASPALRQALGAGISQMDQASGVIRDAVARLDGSNRPVMPASDWTHQCNAPFAAIVAIGTAALDEAVANAEAQEEVAWHGMLAAGTMLALTLALSLLAMLVLLRRLARPVGALNLAVGRLVAGDLATPVPLPRQPDELRSMAEALEALREGAARAEALRAERASQEKAQLERAESVARLCRGFEAGVAGALQDLGGAGARLQGAAGEMRDQAGRSGEQATSAASSAETALGSVNTVAAATEQLGASIREITVRVQGSAQEARQVSAEAERTEGVVQELAGAADRIGEVVGLIRRIAGQTNLLALNATIEAARAGEAGKGFAVVASEVKSLAVETAKATDGIAALVHEIGTATQAAVQATRSIAQGIMGIDGSASAIAAAVEQQSAATQEIARSVQLAATSTQQVTGTISLVANDSQRTGLAADTVFTAVQEVDGVARTLRVQVERFLEQVRSA</sequence>
<dbReference type="Pfam" id="PF00672">
    <property type="entry name" value="HAMP"/>
    <property type="match status" value="1"/>
</dbReference>
<keyword evidence="4" id="KW-0175">Coiled coil</keyword>
<evidence type="ECO:0000256" key="5">
    <source>
        <dbReference type="SAM" id="MobiDB-lite"/>
    </source>
</evidence>
<accession>A0ABV7BWZ2</accession>
<evidence type="ECO:0000256" key="2">
    <source>
        <dbReference type="ARBA" id="ARBA00029447"/>
    </source>
</evidence>
<dbReference type="PANTHER" id="PTHR32089:SF112">
    <property type="entry name" value="LYSOZYME-LIKE PROTEIN-RELATED"/>
    <property type="match status" value="1"/>
</dbReference>
<dbReference type="SMART" id="SM00283">
    <property type="entry name" value="MA"/>
    <property type="match status" value="1"/>
</dbReference>
<dbReference type="EMBL" id="JBHRSB010000006">
    <property type="protein sequence ID" value="MFC3002132.1"/>
    <property type="molecule type" value="Genomic_DNA"/>
</dbReference>